<keyword evidence="7" id="KW-1185">Reference proteome</keyword>
<dbReference type="InterPro" id="IPR013656">
    <property type="entry name" value="PAS_4"/>
</dbReference>
<evidence type="ECO:0000259" key="3">
    <source>
        <dbReference type="PROSITE" id="PS50111"/>
    </source>
</evidence>
<dbReference type="RefSeq" id="WP_345927491.1">
    <property type="nucleotide sequence ID" value="NZ_JBDIVF010000004.1"/>
</dbReference>
<name>A0ABV2CU47_9RHOO</name>
<dbReference type="InterPro" id="IPR035965">
    <property type="entry name" value="PAS-like_dom_sf"/>
</dbReference>
<protein>
    <submittedName>
        <fullName evidence="6">PAS domain-containing methyl-accepting chemotaxis protein</fullName>
    </submittedName>
</protein>
<dbReference type="Pfam" id="PF00015">
    <property type="entry name" value="MCPsignal"/>
    <property type="match status" value="1"/>
</dbReference>
<feature type="domain" description="PAS" evidence="4">
    <location>
        <begin position="140"/>
        <end position="187"/>
    </location>
</feature>
<dbReference type="InterPro" id="IPR013655">
    <property type="entry name" value="PAS_fold_3"/>
</dbReference>
<evidence type="ECO:0000256" key="1">
    <source>
        <dbReference type="PROSITE-ProRule" id="PRU00284"/>
    </source>
</evidence>
<reference evidence="6 7" key="1">
    <citation type="submission" date="2024-07" db="EMBL/GenBank/DDBJ databases">
        <title>Uliginosibacterium paludis KCTC:42655.</title>
        <authorList>
            <person name="Kim M.K."/>
        </authorList>
    </citation>
    <scope>NUCLEOTIDE SEQUENCE [LARGE SCALE GENOMIC DNA]</scope>
    <source>
        <strain evidence="6 7">KCTC 42655</strain>
    </source>
</reference>
<dbReference type="SMART" id="SM00283">
    <property type="entry name" value="MA"/>
    <property type="match status" value="1"/>
</dbReference>
<accession>A0ABV2CU47</accession>
<dbReference type="PANTHER" id="PTHR24422">
    <property type="entry name" value="CHEMOTAXIS PROTEIN METHYLTRANSFERASE"/>
    <property type="match status" value="1"/>
</dbReference>
<keyword evidence="2" id="KW-0175">Coiled coil</keyword>
<feature type="domain" description="PAC" evidence="5">
    <location>
        <begin position="94"/>
        <end position="146"/>
    </location>
</feature>
<keyword evidence="1" id="KW-0807">Transducer</keyword>
<dbReference type="PRINTS" id="PR00260">
    <property type="entry name" value="CHEMTRNSDUCR"/>
</dbReference>
<dbReference type="Proteomes" id="UP001548590">
    <property type="component" value="Unassembled WGS sequence"/>
</dbReference>
<dbReference type="Pfam" id="PF08447">
    <property type="entry name" value="PAS_3"/>
    <property type="match status" value="1"/>
</dbReference>
<dbReference type="SMART" id="SM00091">
    <property type="entry name" value="PAS"/>
    <property type="match status" value="2"/>
</dbReference>
<evidence type="ECO:0000259" key="5">
    <source>
        <dbReference type="PROSITE" id="PS50113"/>
    </source>
</evidence>
<dbReference type="PROSITE" id="PS50112">
    <property type="entry name" value="PAS"/>
    <property type="match status" value="1"/>
</dbReference>
<gene>
    <name evidence="6" type="ORF">ABVT11_16525</name>
</gene>
<dbReference type="InterPro" id="IPR050903">
    <property type="entry name" value="Bact_Chemotaxis_MeTrfase"/>
</dbReference>
<dbReference type="CDD" id="cd00130">
    <property type="entry name" value="PAS"/>
    <property type="match status" value="2"/>
</dbReference>
<dbReference type="InterPro" id="IPR001610">
    <property type="entry name" value="PAC"/>
</dbReference>
<evidence type="ECO:0000259" key="4">
    <source>
        <dbReference type="PROSITE" id="PS50112"/>
    </source>
</evidence>
<feature type="domain" description="PAC" evidence="5">
    <location>
        <begin position="216"/>
        <end position="268"/>
    </location>
</feature>
<dbReference type="InterPro" id="IPR000014">
    <property type="entry name" value="PAS"/>
</dbReference>
<dbReference type="SUPFAM" id="SSF55785">
    <property type="entry name" value="PYP-like sensor domain (PAS domain)"/>
    <property type="match status" value="2"/>
</dbReference>
<organism evidence="6 7">
    <name type="scientific">Uliginosibacterium paludis</name>
    <dbReference type="NCBI Taxonomy" id="1615952"/>
    <lineage>
        <taxon>Bacteria</taxon>
        <taxon>Pseudomonadati</taxon>
        <taxon>Pseudomonadota</taxon>
        <taxon>Betaproteobacteria</taxon>
        <taxon>Rhodocyclales</taxon>
        <taxon>Zoogloeaceae</taxon>
        <taxon>Uliginosibacterium</taxon>
    </lineage>
</organism>
<dbReference type="NCBIfam" id="TIGR00229">
    <property type="entry name" value="sensory_box"/>
    <property type="match status" value="2"/>
</dbReference>
<dbReference type="Gene3D" id="3.30.450.20">
    <property type="entry name" value="PAS domain"/>
    <property type="match status" value="2"/>
</dbReference>
<dbReference type="InterPro" id="IPR000700">
    <property type="entry name" value="PAS-assoc_C"/>
</dbReference>
<feature type="coiled-coil region" evidence="2">
    <location>
        <begin position="253"/>
        <end position="311"/>
    </location>
</feature>
<dbReference type="EMBL" id="JBEWLZ010000012">
    <property type="protein sequence ID" value="MET1491445.1"/>
    <property type="molecule type" value="Genomic_DNA"/>
</dbReference>
<dbReference type="InterPro" id="IPR004089">
    <property type="entry name" value="MCPsignal_dom"/>
</dbReference>
<comment type="caution">
    <text evidence="6">The sequence shown here is derived from an EMBL/GenBank/DDBJ whole genome shotgun (WGS) entry which is preliminary data.</text>
</comment>
<dbReference type="PANTHER" id="PTHR24422:SF10">
    <property type="entry name" value="CHEMOTAXIS PROTEIN METHYLTRANSFERASE 2"/>
    <property type="match status" value="1"/>
</dbReference>
<dbReference type="InterPro" id="IPR004090">
    <property type="entry name" value="Chemotax_Me-accpt_rcpt"/>
</dbReference>
<proteinExistence type="predicted"/>
<feature type="domain" description="Methyl-accepting transducer" evidence="3">
    <location>
        <begin position="268"/>
        <end position="440"/>
    </location>
</feature>
<evidence type="ECO:0000313" key="7">
    <source>
        <dbReference type="Proteomes" id="UP001548590"/>
    </source>
</evidence>
<sequence>MFFSRNKSEVALQEMRAELQRLQDVSRALDQAVAEIEFSLDGRILRVNPLFCQTMGYAEPEAVGQHHRMFCDPDYVHSAEYDAFWRRLGMGESFSGKFRRLRKNGETAWLEATYFPVRNGAGQISHVIKIANDITASVEEANRTRGLIAAINRSSAVIEFDMDGKVLEANAAFLTTMGYGADEIVGKHHRMFCTPAFAASNEYAELWRKLRSGECFTGLIERVSRQGEPVWLEASYNPVVDENCRAYRVVKIARDVTARVLQAQAERESAERASEVSQSAETLSARGEIVIRDAVRQMEELSTRMNAASTQVAGLGQKTSQITSIVNTIKEIADQTNLLALNAAIEAARAGESGRGFAVVADEVRKLAERTAFSTADISRMITEIQGETLAVIGSMDTSRQGVESGVRMVSEAGATIRQIHDDACKVVEVVRQLKSAALQ</sequence>
<dbReference type="SUPFAM" id="SSF58104">
    <property type="entry name" value="Methyl-accepting chemotaxis protein (MCP) signaling domain"/>
    <property type="match status" value="1"/>
</dbReference>
<dbReference type="PROSITE" id="PS50111">
    <property type="entry name" value="CHEMOTAXIS_TRANSDUC_2"/>
    <property type="match status" value="1"/>
</dbReference>
<feature type="coiled-coil region" evidence="2">
    <location>
        <begin position="5"/>
        <end position="35"/>
    </location>
</feature>
<dbReference type="SMART" id="SM00086">
    <property type="entry name" value="PAC"/>
    <property type="match status" value="2"/>
</dbReference>
<dbReference type="Gene3D" id="1.10.287.950">
    <property type="entry name" value="Methyl-accepting chemotaxis protein"/>
    <property type="match status" value="1"/>
</dbReference>
<evidence type="ECO:0000256" key="2">
    <source>
        <dbReference type="SAM" id="Coils"/>
    </source>
</evidence>
<dbReference type="CDD" id="cd11386">
    <property type="entry name" value="MCP_signal"/>
    <property type="match status" value="1"/>
</dbReference>
<dbReference type="PROSITE" id="PS50113">
    <property type="entry name" value="PAC"/>
    <property type="match status" value="2"/>
</dbReference>
<dbReference type="Pfam" id="PF08448">
    <property type="entry name" value="PAS_4"/>
    <property type="match status" value="1"/>
</dbReference>
<evidence type="ECO:0000313" key="6">
    <source>
        <dbReference type="EMBL" id="MET1491445.1"/>
    </source>
</evidence>